<dbReference type="RefSeq" id="WP_011917065.1">
    <property type="nucleotide sequence ID" value="NZ_CP034791.1"/>
</dbReference>
<dbReference type="Gene3D" id="3.30.460.80">
    <property type="entry name" value="NADH:ubiquinone oxidoreductase, 30kDa subunit"/>
    <property type="match status" value="1"/>
</dbReference>
<dbReference type="InterPro" id="IPR037232">
    <property type="entry name" value="NADH_quin_OxRdtase_su_C/D-like"/>
</dbReference>
<sequence length="123" mass="14430">MLQNLKEIQKEDLRKEVFELKSSGHRFVTATCVDLGDGRFDIIYHFDKDYELKNLRVTIENDEKMPSISDIYFAAVFVENEIKDLFGIDFENLLIDYEGKFMITDELDSPMRKKPVVKVKKGE</sequence>
<dbReference type="InterPro" id="IPR012179">
    <property type="entry name" value="NiFe-hyd_3_EchD"/>
</dbReference>
<accession>A0A3T0D6P2</accession>
<dbReference type="EMBL" id="CP034791">
    <property type="protein sequence ID" value="AZT90724.1"/>
    <property type="molecule type" value="Genomic_DNA"/>
</dbReference>
<dbReference type="KEGG" id="ccha:ELD05_08750"/>
<dbReference type="GO" id="GO:0008137">
    <property type="term" value="F:NADH dehydrogenase (ubiquinone) activity"/>
    <property type="evidence" value="ECO:0007669"/>
    <property type="project" value="InterPro"/>
</dbReference>
<organism evidence="2 3">
    <name type="scientific">Caldicellulosiruptor changbaiensis</name>
    <dbReference type="NCBI Taxonomy" id="1222016"/>
    <lineage>
        <taxon>Bacteria</taxon>
        <taxon>Bacillati</taxon>
        <taxon>Bacillota</taxon>
        <taxon>Bacillota incertae sedis</taxon>
        <taxon>Caldicellulosiruptorales</taxon>
        <taxon>Caldicellulosiruptoraceae</taxon>
        <taxon>Caldicellulosiruptor</taxon>
    </lineage>
</organism>
<dbReference type="SUPFAM" id="SSF143243">
    <property type="entry name" value="Nqo5-like"/>
    <property type="match status" value="1"/>
</dbReference>
<name>A0A3T0D6P2_9FIRM</name>
<dbReference type="InterPro" id="IPR001268">
    <property type="entry name" value="NADH_UbQ_OxRdtase_30kDa_su"/>
</dbReference>
<evidence type="ECO:0000313" key="3">
    <source>
        <dbReference type="Proteomes" id="UP000282930"/>
    </source>
</evidence>
<dbReference type="AlphaFoldDB" id="A0A3T0D6P2"/>
<protein>
    <submittedName>
        <fullName evidence="2">NADH-quinone oxidoreductase subunit C</fullName>
    </submittedName>
</protein>
<gene>
    <name evidence="2" type="ORF">ELD05_08750</name>
</gene>
<proteinExistence type="predicted"/>
<keyword evidence="3" id="KW-1185">Reference proteome</keyword>
<feature type="domain" description="NADH:ubiquinone oxidoreductase 30kDa subunit" evidence="1">
    <location>
        <begin position="8"/>
        <end position="114"/>
    </location>
</feature>
<evidence type="ECO:0000313" key="2">
    <source>
        <dbReference type="EMBL" id="AZT90724.1"/>
    </source>
</evidence>
<evidence type="ECO:0000259" key="1">
    <source>
        <dbReference type="Pfam" id="PF00329"/>
    </source>
</evidence>
<dbReference type="PIRSF" id="PIRSF036585">
    <property type="entry name" value="EchD"/>
    <property type="match status" value="1"/>
</dbReference>
<reference evidence="2 3" key="1">
    <citation type="submission" date="2018-12" db="EMBL/GenBank/DDBJ databases">
        <title>Genome sequence from the cellulolytic species, Caldicellulosiruptor changbaiensis.</title>
        <authorList>
            <person name="Blumer-Schuette S.E."/>
            <person name="Mendoza C."/>
        </authorList>
    </citation>
    <scope>NUCLEOTIDE SEQUENCE [LARGE SCALE GENOMIC DNA]</scope>
    <source>
        <strain evidence="2 3">CBS-Z</strain>
    </source>
</reference>
<dbReference type="Proteomes" id="UP000282930">
    <property type="component" value="Chromosome"/>
</dbReference>
<dbReference type="Pfam" id="PF00329">
    <property type="entry name" value="Complex1_30kDa"/>
    <property type="match status" value="1"/>
</dbReference>